<evidence type="ECO:0000313" key="3">
    <source>
        <dbReference type="EMBL" id="KAG8193924.1"/>
    </source>
</evidence>
<comment type="caution">
    <text evidence="3">The sequence shown here is derived from an EMBL/GenBank/DDBJ whole genome shotgun (WGS) entry which is preliminary data.</text>
</comment>
<dbReference type="AlphaFoldDB" id="A0AAV6VBG3"/>
<evidence type="ECO:0000313" key="4">
    <source>
        <dbReference type="Proteomes" id="UP000827092"/>
    </source>
</evidence>
<protein>
    <recommendedName>
        <fullName evidence="5">Secreted protein</fullName>
    </recommendedName>
</protein>
<keyword evidence="4" id="KW-1185">Reference proteome</keyword>
<feature type="compositionally biased region" description="Basic and acidic residues" evidence="1">
    <location>
        <begin position="128"/>
        <end position="145"/>
    </location>
</feature>
<sequence length="235" mass="26377">MPLKIRILPTVVLVLGLVELAVADFIHPIKKGIGFIPVGESGFIVPNNEKYFVKQEASTFKPNPGETLIGDSRTFTKENEQPVDSKSSAKAIELESIQNKTLDLDSGSLTNKNEKKGEASTAEASVTNKKERQEDELPLDKREFNKNQFKKFNSNNNKLMNKSNECPPTTVDCLCFEDKIVEHVVHLNLKTISVIDPRTGHRRCFADEDPVAACETRNCVIIPNKNFDTLFKSKW</sequence>
<feature type="signal peptide" evidence="2">
    <location>
        <begin position="1"/>
        <end position="23"/>
    </location>
</feature>
<reference evidence="3 4" key="1">
    <citation type="journal article" date="2022" name="Nat. Ecol. Evol.">
        <title>A masculinizing supergene underlies an exaggerated male reproductive morph in a spider.</title>
        <authorList>
            <person name="Hendrickx F."/>
            <person name="De Corte Z."/>
            <person name="Sonet G."/>
            <person name="Van Belleghem S.M."/>
            <person name="Kostlbacher S."/>
            <person name="Vangestel C."/>
        </authorList>
    </citation>
    <scope>NUCLEOTIDE SEQUENCE [LARGE SCALE GENOMIC DNA]</scope>
    <source>
        <strain evidence="3">W744_W776</strain>
    </source>
</reference>
<gene>
    <name evidence="3" type="ORF">JTE90_011479</name>
</gene>
<name>A0AAV6VBG3_9ARAC</name>
<evidence type="ECO:0000256" key="2">
    <source>
        <dbReference type="SAM" id="SignalP"/>
    </source>
</evidence>
<proteinExistence type="predicted"/>
<evidence type="ECO:0000256" key="1">
    <source>
        <dbReference type="SAM" id="MobiDB-lite"/>
    </source>
</evidence>
<feature type="region of interest" description="Disordered" evidence="1">
    <location>
        <begin position="104"/>
        <end position="146"/>
    </location>
</feature>
<dbReference type="EMBL" id="JAFNEN010000113">
    <property type="protein sequence ID" value="KAG8193924.1"/>
    <property type="molecule type" value="Genomic_DNA"/>
</dbReference>
<organism evidence="3 4">
    <name type="scientific">Oedothorax gibbosus</name>
    <dbReference type="NCBI Taxonomy" id="931172"/>
    <lineage>
        <taxon>Eukaryota</taxon>
        <taxon>Metazoa</taxon>
        <taxon>Ecdysozoa</taxon>
        <taxon>Arthropoda</taxon>
        <taxon>Chelicerata</taxon>
        <taxon>Arachnida</taxon>
        <taxon>Araneae</taxon>
        <taxon>Araneomorphae</taxon>
        <taxon>Entelegynae</taxon>
        <taxon>Araneoidea</taxon>
        <taxon>Linyphiidae</taxon>
        <taxon>Erigoninae</taxon>
        <taxon>Oedothorax</taxon>
    </lineage>
</organism>
<evidence type="ECO:0008006" key="5">
    <source>
        <dbReference type="Google" id="ProtNLM"/>
    </source>
</evidence>
<accession>A0AAV6VBG3</accession>
<keyword evidence="2" id="KW-0732">Signal</keyword>
<dbReference type="Proteomes" id="UP000827092">
    <property type="component" value="Unassembled WGS sequence"/>
</dbReference>
<feature type="chain" id="PRO_5043518333" description="Secreted protein" evidence="2">
    <location>
        <begin position="24"/>
        <end position="235"/>
    </location>
</feature>